<evidence type="ECO:0000256" key="2">
    <source>
        <dbReference type="ARBA" id="ARBA00007381"/>
    </source>
</evidence>
<dbReference type="InterPro" id="IPR043129">
    <property type="entry name" value="ATPase_NBD"/>
</dbReference>
<dbReference type="STRING" id="225359.A0A2S4PRN2"/>
<dbReference type="GO" id="GO:0005524">
    <property type="term" value="F:ATP binding"/>
    <property type="evidence" value="ECO:0007669"/>
    <property type="project" value="UniProtKB-KW"/>
</dbReference>
<evidence type="ECO:0000256" key="10">
    <source>
        <dbReference type="RuleBase" id="RU003322"/>
    </source>
</evidence>
<dbReference type="Gene3D" id="2.60.34.10">
    <property type="entry name" value="Substrate Binding Domain Of DNAk, Chain A, domain 1"/>
    <property type="match status" value="1"/>
</dbReference>
<comment type="similarity">
    <text evidence="2 10">Belongs to the heat shock protein 70 family.</text>
</comment>
<evidence type="ECO:0000256" key="9">
    <source>
        <dbReference type="ARBA" id="ARBA00070638"/>
    </source>
</evidence>
<feature type="compositionally biased region" description="Basic and acidic residues" evidence="11">
    <location>
        <begin position="575"/>
        <end position="585"/>
    </location>
</feature>
<dbReference type="CDD" id="cd11733">
    <property type="entry name" value="ASKHA_NBD_HSP70_HSPA9"/>
    <property type="match status" value="1"/>
</dbReference>
<dbReference type="NCBIfam" id="NF001413">
    <property type="entry name" value="PRK00290.1"/>
    <property type="match status" value="1"/>
</dbReference>
<dbReference type="FunFam" id="3.30.420.40:FF:000004">
    <property type="entry name" value="Molecular chaperone DnaK"/>
    <property type="match status" value="1"/>
</dbReference>
<feature type="compositionally biased region" description="Polar residues" evidence="11">
    <location>
        <begin position="631"/>
        <end position="643"/>
    </location>
</feature>
<dbReference type="PRINTS" id="PR00301">
    <property type="entry name" value="HEATSHOCK70"/>
</dbReference>
<dbReference type="EMBL" id="PEDP01000911">
    <property type="protein sequence ID" value="POS84673.1"/>
    <property type="molecule type" value="Genomic_DNA"/>
</dbReference>
<organism evidence="12 13">
    <name type="scientific">Erysiphe pulchra</name>
    <dbReference type="NCBI Taxonomy" id="225359"/>
    <lineage>
        <taxon>Eukaryota</taxon>
        <taxon>Fungi</taxon>
        <taxon>Dikarya</taxon>
        <taxon>Ascomycota</taxon>
        <taxon>Pezizomycotina</taxon>
        <taxon>Leotiomycetes</taxon>
        <taxon>Erysiphales</taxon>
        <taxon>Erysiphaceae</taxon>
        <taxon>Erysiphe</taxon>
    </lineage>
</organism>
<gene>
    <name evidence="12" type="ORF">EPUL_003016</name>
</gene>
<dbReference type="Gene3D" id="3.90.640.10">
    <property type="entry name" value="Actin, Chain A, domain 4"/>
    <property type="match status" value="1"/>
</dbReference>
<dbReference type="Gene3D" id="1.20.1270.10">
    <property type="match status" value="1"/>
</dbReference>
<dbReference type="PROSITE" id="PS01036">
    <property type="entry name" value="HSP70_3"/>
    <property type="match status" value="1"/>
</dbReference>
<evidence type="ECO:0000313" key="12">
    <source>
        <dbReference type="EMBL" id="POS84673.1"/>
    </source>
</evidence>
<keyword evidence="6" id="KW-0496">Mitochondrion</keyword>
<dbReference type="GO" id="GO:0140662">
    <property type="term" value="F:ATP-dependent protein folding chaperone"/>
    <property type="evidence" value="ECO:0007669"/>
    <property type="project" value="InterPro"/>
</dbReference>
<dbReference type="FunFam" id="3.30.30.30:FF:000003">
    <property type="entry name" value="Heat shock protein 9"/>
    <property type="match status" value="1"/>
</dbReference>
<comment type="caution">
    <text evidence="12">The sequence shown here is derived from an EMBL/GenBank/DDBJ whole genome shotgun (WGS) entry which is preliminary data.</text>
</comment>
<dbReference type="GO" id="GO:0051082">
    <property type="term" value="F:unfolded protein binding"/>
    <property type="evidence" value="ECO:0007669"/>
    <property type="project" value="InterPro"/>
</dbReference>
<dbReference type="SUPFAM" id="SSF53067">
    <property type="entry name" value="Actin-like ATPase domain"/>
    <property type="match status" value="2"/>
</dbReference>
<evidence type="ECO:0000256" key="3">
    <source>
        <dbReference type="ARBA" id="ARBA00022741"/>
    </source>
</evidence>
<dbReference type="SUPFAM" id="SSF100920">
    <property type="entry name" value="Heat shock protein 70kD (HSP70), peptide-binding domain"/>
    <property type="match status" value="1"/>
</dbReference>
<evidence type="ECO:0000256" key="1">
    <source>
        <dbReference type="ARBA" id="ARBA00004305"/>
    </source>
</evidence>
<dbReference type="GO" id="GO:0005759">
    <property type="term" value="C:mitochondrial matrix"/>
    <property type="evidence" value="ECO:0007669"/>
    <property type="project" value="UniProtKB-SubCell"/>
</dbReference>
<dbReference type="FunFam" id="1.20.1270.10:FF:000007">
    <property type="entry name" value="Heat shock protein, mitochondrial"/>
    <property type="match status" value="1"/>
</dbReference>
<keyword evidence="3 10" id="KW-0547">Nucleotide-binding</keyword>
<keyword evidence="13" id="KW-1185">Reference proteome</keyword>
<dbReference type="NCBIfam" id="TIGR02350">
    <property type="entry name" value="prok_dnaK"/>
    <property type="match status" value="1"/>
</dbReference>
<reference evidence="12 13" key="1">
    <citation type="submission" date="2017-10" db="EMBL/GenBank/DDBJ databases">
        <title>Development of genomic resources for the powdery mildew, Erysiphe pulchra.</title>
        <authorList>
            <person name="Wadl P.A."/>
            <person name="Mack B.M."/>
            <person name="Moore G."/>
            <person name="Beltz S.B."/>
        </authorList>
    </citation>
    <scope>NUCLEOTIDE SEQUENCE [LARGE SCALE GENOMIC DNA]</scope>
    <source>
        <strain evidence="12">Cflorida</strain>
    </source>
</reference>
<comment type="subcellular location">
    <subcellularLocation>
        <location evidence="1">Mitochondrion matrix</location>
    </subcellularLocation>
</comment>
<accession>A0A2S4PRN2</accession>
<evidence type="ECO:0000313" key="13">
    <source>
        <dbReference type="Proteomes" id="UP000237438"/>
    </source>
</evidence>
<protein>
    <recommendedName>
        <fullName evidence="9">Iron-sulfur cluster biogenesis chaperone, mitochondrial</fullName>
    </recommendedName>
</protein>
<evidence type="ECO:0000256" key="11">
    <source>
        <dbReference type="SAM" id="MobiDB-lite"/>
    </source>
</evidence>
<dbReference type="FunFam" id="3.30.420.40:FF:000020">
    <property type="entry name" value="Chaperone protein HscA homolog"/>
    <property type="match status" value="1"/>
</dbReference>
<dbReference type="InterPro" id="IPR018181">
    <property type="entry name" value="Heat_shock_70_CS"/>
</dbReference>
<dbReference type="FunFam" id="2.60.34.10:FF:000014">
    <property type="entry name" value="Chaperone protein DnaK HSP70"/>
    <property type="match status" value="1"/>
</dbReference>
<proteinExistence type="inferred from homology"/>
<keyword evidence="12" id="KW-0346">Stress response</keyword>
<comment type="catalytic activity">
    <reaction evidence="7">
        <text>ATP + H2O = ADP + phosphate + H(+)</text>
        <dbReference type="Rhea" id="RHEA:13065"/>
        <dbReference type="ChEBI" id="CHEBI:15377"/>
        <dbReference type="ChEBI" id="CHEBI:15378"/>
        <dbReference type="ChEBI" id="CHEBI:30616"/>
        <dbReference type="ChEBI" id="CHEBI:43474"/>
        <dbReference type="ChEBI" id="CHEBI:456216"/>
        <dbReference type="EC" id="3.6.4.10"/>
    </reaction>
</comment>
<name>A0A2S4PRN2_9PEZI</name>
<feature type="compositionally biased region" description="Basic and acidic residues" evidence="11">
    <location>
        <begin position="598"/>
        <end position="612"/>
    </location>
</feature>
<feature type="compositionally biased region" description="Basic and acidic residues" evidence="11">
    <location>
        <begin position="660"/>
        <end position="691"/>
    </location>
</feature>
<feature type="region of interest" description="Disordered" evidence="11">
    <location>
        <begin position="631"/>
        <end position="691"/>
    </location>
</feature>
<evidence type="ECO:0000256" key="4">
    <source>
        <dbReference type="ARBA" id="ARBA00022840"/>
    </source>
</evidence>
<dbReference type="SUPFAM" id="SSF100934">
    <property type="entry name" value="Heat shock protein 70kD (HSP70), C-terminal subdomain"/>
    <property type="match status" value="1"/>
</dbReference>
<dbReference type="HAMAP" id="MF_00332">
    <property type="entry name" value="DnaK"/>
    <property type="match status" value="1"/>
</dbReference>
<dbReference type="AlphaFoldDB" id="A0A2S4PRN2"/>
<evidence type="ECO:0000256" key="6">
    <source>
        <dbReference type="ARBA" id="ARBA00023128"/>
    </source>
</evidence>
<dbReference type="Proteomes" id="UP000237438">
    <property type="component" value="Unassembled WGS sequence"/>
</dbReference>
<dbReference type="InterPro" id="IPR012725">
    <property type="entry name" value="Chaperone_DnaK"/>
</dbReference>
<dbReference type="InterPro" id="IPR029047">
    <property type="entry name" value="HSP70_peptide-bd_sf"/>
</dbReference>
<keyword evidence="4 10" id="KW-0067">ATP-binding</keyword>
<dbReference type="InterPro" id="IPR029048">
    <property type="entry name" value="HSP70_C_sf"/>
</dbReference>
<sequence>MLSSRHTLIRASSIASRSLQNTRVSVRPSIIRHYAEEAEKKVRGPVIGIDLGTTNSAVAVMEGQTARIIENSEGFKHILYTKRTTNKITGARTTPSIVAFTQEGERLVGVSAKRQAVVNPENTLFATKRLIGRKFSDVEVQRDLKEVPYKIVQHTNGDAWVSARGEKYSPSQVGGFILQKMKETAEAYFTKPVKNAVVTVPAYFNDSQRQATKDAGQIAGLTVLRVVNEPTAAALAYGLEKDEDKVIAVYDLGGGTFDISVLEIQKGVFEVKSTNGDTHLGGEDFDILLVRHLVQQFKKDSGIDLSNDRMAIQRIREAAEKAKIELSSALQTDINLPFITADSSGPKHINMKLSRSQLEKLVEPLIARTVEPVRKALKDAGLTAKDIQEVILVGGMTRMPKVVESVKSIFGREPAKSVNPDEAVAMGAAIQGGVLAGNVTDVLLLDVTPLSLGIETLGGVFSRLINRNTTIPTKKSQIFSTAADFQTAVEIKVYQGERELVRDNKLLGNFQLTGIPPAHRGVPQVEVTFDIDADAIVHVHAKDKSTNRDQSITIASGSGLSDDEIQSMINDSERYAEQDKERKATIEAANRSDTVLNDTERSLNEHSEKLDKAEVDQIREKITALRELVTKSQAGEESISSTQLKDKTDELQMASLNLFDKIHKAPKENESSSSESESKSSEGESKDEEKK</sequence>
<dbReference type="Pfam" id="PF00012">
    <property type="entry name" value="HSP70"/>
    <property type="match status" value="1"/>
</dbReference>
<dbReference type="Gene3D" id="3.30.420.40">
    <property type="match status" value="2"/>
</dbReference>
<dbReference type="InterPro" id="IPR013126">
    <property type="entry name" value="Hsp_70_fam"/>
</dbReference>
<dbReference type="FunFam" id="3.90.640.10:FF:000003">
    <property type="entry name" value="Molecular chaperone DnaK"/>
    <property type="match status" value="1"/>
</dbReference>
<dbReference type="PROSITE" id="PS00297">
    <property type="entry name" value="HSP70_1"/>
    <property type="match status" value="1"/>
</dbReference>
<dbReference type="PANTHER" id="PTHR19375">
    <property type="entry name" value="HEAT SHOCK PROTEIN 70KDA"/>
    <property type="match status" value="1"/>
</dbReference>
<comment type="function">
    <text evidence="8">Required for the assembly of iron-sulfur (Fe/S) clusters in mitochondria. Assisted by the DnaJ-like co-chaperone jac1 and the nucleotide exchange factor mge1, it mediates ATP-dependent Fe-S cluster transfer from the scaffold proteins isu1/isu2 to grx5.</text>
</comment>
<evidence type="ECO:0000256" key="7">
    <source>
        <dbReference type="ARBA" id="ARBA00048056"/>
    </source>
</evidence>
<dbReference type="NCBIfam" id="NF003520">
    <property type="entry name" value="PRK05183.1"/>
    <property type="match status" value="1"/>
</dbReference>
<evidence type="ECO:0000256" key="8">
    <source>
        <dbReference type="ARBA" id="ARBA00059314"/>
    </source>
</evidence>
<dbReference type="PROSITE" id="PS00329">
    <property type="entry name" value="HSP70_2"/>
    <property type="match status" value="1"/>
</dbReference>
<evidence type="ECO:0000256" key="5">
    <source>
        <dbReference type="ARBA" id="ARBA00022946"/>
    </source>
</evidence>
<dbReference type="OrthoDB" id="2401965at2759"/>
<feature type="region of interest" description="Disordered" evidence="11">
    <location>
        <begin position="575"/>
        <end position="612"/>
    </location>
</feature>
<keyword evidence="5" id="KW-0809">Transit peptide</keyword>